<evidence type="ECO:0000256" key="2">
    <source>
        <dbReference type="ARBA" id="ARBA00022527"/>
    </source>
</evidence>
<feature type="compositionally biased region" description="Low complexity" evidence="10">
    <location>
        <begin position="809"/>
        <end position="818"/>
    </location>
</feature>
<dbReference type="RefSeq" id="XP_064851256.1">
    <property type="nucleotide sequence ID" value="XM_064995184.1"/>
</dbReference>
<dbReference type="PROSITE" id="PS00107">
    <property type="entry name" value="PROTEIN_KINASE_ATP"/>
    <property type="match status" value="1"/>
</dbReference>
<dbReference type="InterPro" id="IPR000719">
    <property type="entry name" value="Prot_kinase_dom"/>
</dbReference>
<feature type="binding site" evidence="9">
    <location>
        <position position="543"/>
    </location>
    <ligand>
        <name>ATP</name>
        <dbReference type="ChEBI" id="CHEBI:30616"/>
    </ligand>
</feature>
<comment type="catalytic activity">
    <reaction evidence="8">
        <text>L-seryl-[protein] + ATP = O-phospho-L-seryl-[protein] + ADP + H(+)</text>
        <dbReference type="Rhea" id="RHEA:17989"/>
        <dbReference type="Rhea" id="RHEA-COMP:9863"/>
        <dbReference type="Rhea" id="RHEA-COMP:11604"/>
        <dbReference type="ChEBI" id="CHEBI:15378"/>
        <dbReference type="ChEBI" id="CHEBI:29999"/>
        <dbReference type="ChEBI" id="CHEBI:30616"/>
        <dbReference type="ChEBI" id="CHEBI:83421"/>
        <dbReference type="ChEBI" id="CHEBI:456216"/>
        <dbReference type="EC" id="2.7.11.1"/>
    </reaction>
</comment>
<feature type="compositionally biased region" description="Low complexity" evidence="10">
    <location>
        <begin position="187"/>
        <end position="196"/>
    </location>
</feature>
<feature type="compositionally biased region" description="Basic and acidic residues" evidence="10">
    <location>
        <begin position="145"/>
        <end position="165"/>
    </location>
</feature>
<dbReference type="PROSITE" id="PS00108">
    <property type="entry name" value="PROTEIN_KINASE_ST"/>
    <property type="match status" value="1"/>
</dbReference>
<feature type="compositionally biased region" description="Low complexity" evidence="10">
    <location>
        <begin position="26"/>
        <end position="68"/>
    </location>
</feature>
<evidence type="ECO:0000256" key="7">
    <source>
        <dbReference type="ARBA" id="ARBA00047899"/>
    </source>
</evidence>
<dbReference type="GO" id="GO:0005829">
    <property type="term" value="C:cytosol"/>
    <property type="evidence" value="ECO:0007669"/>
    <property type="project" value="TreeGrafter"/>
</dbReference>
<feature type="domain" description="Protein kinase" evidence="11">
    <location>
        <begin position="514"/>
        <end position="880"/>
    </location>
</feature>
<feature type="region of interest" description="Disordered" evidence="10">
    <location>
        <begin position="747"/>
        <end position="842"/>
    </location>
</feature>
<evidence type="ECO:0000313" key="13">
    <source>
        <dbReference type="Proteomes" id="UP001360560"/>
    </source>
</evidence>
<evidence type="ECO:0000256" key="10">
    <source>
        <dbReference type="SAM" id="MobiDB-lite"/>
    </source>
</evidence>
<feature type="compositionally biased region" description="Polar residues" evidence="10">
    <location>
        <begin position="787"/>
        <end position="798"/>
    </location>
</feature>
<feature type="compositionally biased region" description="Polar residues" evidence="10">
    <location>
        <begin position="383"/>
        <end position="403"/>
    </location>
</feature>
<keyword evidence="5 12" id="KW-0418">Kinase</keyword>
<feature type="compositionally biased region" description="Polar residues" evidence="10">
    <location>
        <begin position="480"/>
        <end position="499"/>
    </location>
</feature>
<reference evidence="12 13" key="1">
    <citation type="journal article" date="2023" name="Elife">
        <title>Identification of key yeast species and microbe-microbe interactions impacting larval growth of Drosophila in the wild.</title>
        <authorList>
            <person name="Mure A."/>
            <person name="Sugiura Y."/>
            <person name="Maeda R."/>
            <person name="Honda K."/>
            <person name="Sakurai N."/>
            <person name="Takahashi Y."/>
            <person name="Watada M."/>
            <person name="Katoh T."/>
            <person name="Gotoh A."/>
            <person name="Gotoh Y."/>
            <person name="Taniguchi I."/>
            <person name="Nakamura K."/>
            <person name="Hayashi T."/>
            <person name="Katayama T."/>
            <person name="Uemura T."/>
            <person name="Hattori Y."/>
        </authorList>
    </citation>
    <scope>NUCLEOTIDE SEQUENCE [LARGE SCALE GENOMIC DNA]</scope>
    <source>
        <strain evidence="12 13">SC-9</strain>
    </source>
</reference>
<evidence type="ECO:0000256" key="4">
    <source>
        <dbReference type="ARBA" id="ARBA00022741"/>
    </source>
</evidence>
<evidence type="ECO:0000259" key="11">
    <source>
        <dbReference type="PROSITE" id="PS50011"/>
    </source>
</evidence>
<evidence type="ECO:0000313" key="12">
    <source>
        <dbReference type="EMBL" id="GMM34256.1"/>
    </source>
</evidence>
<name>A0AAV5QHV6_9ASCO</name>
<accession>A0AAV5QHV6</accession>
<proteinExistence type="predicted"/>
<dbReference type="Proteomes" id="UP001360560">
    <property type="component" value="Unassembled WGS sequence"/>
</dbReference>
<feature type="compositionally biased region" description="Polar residues" evidence="10">
    <location>
        <begin position="432"/>
        <end position="444"/>
    </location>
</feature>
<comment type="catalytic activity">
    <reaction evidence="7">
        <text>L-threonyl-[protein] + ATP = O-phospho-L-threonyl-[protein] + ADP + H(+)</text>
        <dbReference type="Rhea" id="RHEA:46608"/>
        <dbReference type="Rhea" id="RHEA-COMP:11060"/>
        <dbReference type="Rhea" id="RHEA-COMP:11605"/>
        <dbReference type="ChEBI" id="CHEBI:15378"/>
        <dbReference type="ChEBI" id="CHEBI:30013"/>
        <dbReference type="ChEBI" id="CHEBI:30616"/>
        <dbReference type="ChEBI" id="CHEBI:61977"/>
        <dbReference type="ChEBI" id="CHEBI:456216"/>
        <dbReference type="EC" id="2.7.11.1"/>
    </reaction>
</comment>
<gene>
    <name evidence="12" type="ORF">DASC09_015810</name>
</gene>
<dbReference type="GO" id="GO:0004674">
    <property type="term" value="F:protein serine/threonine kinase activity"/>
    <property type="evidence" value="ECO:0007669"/>
    <property type="project" value="UniProtKB-KW"/>
</dbReference>
<evidence type="ECO:0000256" key="8">
    <source>
        <dbReference type="ARBA" id="ARBA00048679"/>
    </source>
</evidence>
<keyword evidence="2 12" id="KW-0723">Serine/threonine-protein kinase</keyword>
<dbReference type="InterPro" id="IPR011009">
    <property type="entry name" value="Kinase-like_dom_sf"/>
</dbReference>
<dbReference type="Gene3D" id="3.30.200.20">
    <property type="entry name" value="Phosphorylase Kinase, domain 1"/>
    <property type="match status" value="1"/>
</dbReference>
<feature type="compositionally biased region" description="Low complexity" evidence="10">
    <location>
        <begin position="445"/>
        <end position="479"/>
    </location>
</feature>
<comment type="caution">
    <text evidence="12">The sequence shown here is derived from an EMBL/GenBank/DDBJ whole genome shotgun (WGS) entry which is preliminary data.</text>
</comment>
<keyword evidence="13" id="KW-1185">Reference proteome</keyword>
<dbReference type="Gene3D" id="1.10.510.10">
    <property type="entry name" value="Transferase(Phosphotransferase) domain 1"/>
    <property type="match status" value="1"/>
</dbReference>
<dbReference type="PROSITE" id="PS50011">
    <property type="entry name" value="PROTEIN_KINASE_DOM"/>
    <property type="match status" value="1"/>
</dbReference>
<feature type="region of interest" description="Disordered" evidence="10">
    <location>
        <begin position="383"/>
        <end position="500"/>
    </location>
</feature>
<dbReference type="InterPro" id="IPR008271">
    <property type="entry name" value="Ser/Thr_kinase_AS"/>
</dbReference>
<evidence type="ECO:0000256" key="6">
    <source>
        <dbReference type="ARBA" id="ARBA00022840"/>
    </source>
</evidence>
<feature type="region of interest" description="Disordered" evidence="10">
    <location>
        <begin position="1"/>
        <end position="71"/>
    </location>
</feature>
<dbReference type="PANTHER" id="PTHR24343">
    <property type="entry name" value="SERINE/THREONINE KINASE"/>
    <property type="match status" value="1"/>
</dbReference>
<dbReference type="GO" id="GO:0005524">
    <property type="term" value="F:ATP binding"/>
    <property type="evidence" value="ECO:0007669"/>
    <property type="project" value="UniProtKB-UniRule"/>
</dbReference>
<dbReference type="PANTHER" id="PTHR24343:SF113">
    <property type="entry name" value="NITROGEN PERMEASE REACTIVATOR PROTEIN-RELATED"/>
    <property type="match status" value="1"/>
</dbReference>
<feature type="region of interest" description="Disordered" evidence="10">
    <location>
        <begin position="92"/>
        <end position="111"/>
    </location>
</feature>
<dbReference type="Pfam" id="PF00069">
    <property type="entry name" value="Pkinase"/>
    <property type="match status" value="1"/>
</dbReference>
<dbReference type="AlphaFoldDB" id="A0AAV5QHV6"/>
<dbReference type="SUPFAM" id="SSF56112">
    <property type="entry name" value="Protein kinase-like (PK-like)"/>
    <property type="match status" value="1"/>
</dbReference>
<sequence>MDKHHTEARSTSSLTRLIQGNSGLRSASASPTTSPNPEISSSVSSSSSSTSSPRNIQNSAASNSNNSSQTKIKSNLNFSYTVKDVEKSELSSALKNPDNFPKANDGESLYFSPQYGQQIDDEDYDPLEVSLSQDTHHAPINSPLKQKDHIDGKNPFDDNDRKPNTDNEVSLMNGLSISKEGKSVPMTSNESSSFTDSSVSTITYIPYNGRVVKKNSVSDAPIDFRRGSNASDFNCVSYSPFSSSIPYSAPYSGSKSQSITSPTQTTYESQGFSFPANGNIIDSNHILSPKVNDLNNIEIDQRFIVTKSKINYIHNSPSYHNGDSKSSSNGSISRNSSMASLSNFFKQSRKNSSSLTNMNNGGSYSYTAGASCTVTSANGNFNNSSPSELFNSDQPLPQPQSDGCASYDPPRSLKSRSSKHDLKKFFSRRKPGSNSDAISIGTKTNNSNSPNFNSNGNSYGSGSHSYNSPVSPSINIPNSKGSASNLYTNQSSSLNNNSVPHHEQQVLPFSKRYNKMSESLGAGAGGSVRIVKRVYDKKIFAVKDFRARFANESKKDYTKKITSEYCIGSTLKNTNIIETIEICYENDKIYQVMEYCEFDLFAIVMSGKMTSHEVDCCFKQILKGVRYLHSMGLAHRDLKLDNCCITEKGIVKIIDFGSSVVFTYPFSNKILEAGGIVGSDPYLAPEVVVFQKYDPRPVDIWSAAIIYSCMTLRKFPWKVPKLSDQSFKLFATRGDGTESLNSMLKKVREPVSTNGSALTDGKTDASSSKNDGNAEGSVTDDSKKDTPLTTPESSSSNAAPDYDKPLPSPRKSTSSPTKNHPPVDKDQGANPDALKSKSTSGEARLLKALPNYSRPLISKMVRLAPACRCTIEEIFEDEWLESIDECYEDDVEVAATGEKKLYEGANHTHTKVDQSEAHIAYLEKKRVRK</sequence>
<dbReference type="EMBL" id="BTFZ01000002">
    <property type="protein sequence ID" value="GMM34256.1"/>
    <property type="molecule type" value="Genomic_DNA"/>
</dbReference>
<keyword evidence="4 9" id="KW-0547">Nucleotide-binding</keyword>
<protein>
    <recommendedName>
        <fullName evidence="1">non-specific serine/threonine protein kinase</fullName>
        <ecNumber evidence="1">2.7.11.1</ecNumber>
    </recommendedName>
</protein>
<feature type="compositionally biased region" description="Polar residues" evidence="10">
    <location>
        <begin position="9"/>
        <end position="25"/>
    </location>
</feature>
<feature type="region of interest" description="Disordered" evidence="10">
    <location>
        <begin position="137"/>
        <end position="196"/>
    </location>
</feature>
<keyword evidence="3" id="KW-0808">Transferase</keyword>
<evidence type="ECO:0000256" key="1">
    <source>
        <dbReference type="ARBA" id="ARBA00012513"/>
    </source>
</evidence>
<keyword evidence="6 9" id="KW-0067">ATP-binding</keyword>
<feature type="compositionally biased region" description="Polar residues" evidence="10">
    <location>
        <begin position="166"/>
        <end position="176"/>
    </location>
</feature>
<dbReference type="SMART" id="SM00220">
    <property type="entry name" value="S_TKc"/>
    <property type="match status" value="1"/>
</dbReference>
<evidence type="ECO:0000256" key="9">
    <source>
        <dbReference type="PROSITE-ProRule" id="PRU10141"/>
    </source>
</evidence>
<dbReference type="InterPro" id="IPR017441">
    <property type="entry name" value="Protein_kinase_ATP_BS"/>
</dbReference>
<dbReference type="EC" id="2.7.11.1" evidence="1"/>
<dbReference type="GeneID" id="90072235"/>
<evidence type="ECO:0000256" key="3">
    <source>
        <dbReference type="ARBA" id="ARBA00022679"/>
    </source>
</evidence>
<organism evidence="12 13">
    <name type="scientific">Saccharomycopsis crataegensis</name>
    <dbReference type="NCBI Taxonomy" id="43959"/>
    <lineage>
        <taxon>Eukaryota</taxon>
        <taxon>Fungi</taxon>
        <taxon>Dikarya</taxon>
        <taxon>Ascomycota</taxon>
        <taxon>Saccharomycotina</taxon>
        <taxon>Saccharomycetes</taxon>
        <taxon>Saccharomycopsidaceae</taxon>
        <taxon>Saccharomycopsis</taxon>
    </lineage>
</organism>
<evidence type="ECO:0000256" key="5">
    <source>
        <dbReference type="ARBA" id="ARBA00022777"/>
    </source>
</evidence>